<name>A0A0J7L491_LASNI</name>
<evidence type="ECO:0000313" key="2">
    <source>
        <dbReference type="Proteomes" id="UP000036403"/>
    </source>
</evidence>
<protein>
    <submittedName>
        <fullName evidence="1">Uncharacterized protein</fullName>
    </submittedName>
</protein>
<dbReference type="AlphaFoldDB" id="A0A0J7L491"/>
<proteinExistence type="predicted"/>
<reference evidence="1 2" key="1">
    <citation type="submission" date="2015-04" db="EMBL/GenBank/DDBJ databases">
        <title>Lasius niger genome sequencing.</title>
        <authorList>
            <person name="Konorov E.A."/>
            <person name="Nikitin M.A."/>
            <person name="Kirill M.V."/>
            <person name="Chang P."/>
        </authorList>
    </citation>
    <scope>NUCLEOTIDE SEQUENCE [LARGE SCALE GENOMIC DNA]</scope>
    <source>
        <tissue evidence="1">Whole</tissue>
    </source>
</reference>
<evidence type="ECO:0000313" key="1">
    <source>
        <dbReference type="EMBL" id="KMQ97717.1"/>
    </source>
</evidence>
<comment type="caution">
    <text evidence="1">The sequence shown here is derived from an EMBL/GenBank/DDBJ whole genome shotgun (WGS) entry which is preliminary data.</text>
</comment>
<gene>
    <name evidence="1" type="ORF">RF55_1942</name>
</gene>
<sequence length="68" mass="7594">MVSNLRTFEQLDFNLEVPLKGPLIVKALRLQGPVTVVVVVSSGADYSELIRAPERITFSSFNEDEKQT</sequence>
<dbReference type="EMBL" id="LBMM01000697">
    <property type="protein sequence ID" value="KMQ97717.1"/>
    <property type="molecule type" value="Genomic_DNA"/>
</dbReference>
<organism evidence="1 2">
    <name type="scientific">Lasius niger</name>
    <name type="common">Black garden ant</name>
    <dbReference type="NCBI Taxonomy" id="67767"/>
    <lineage>
        <taxon>Eukaryota</taxon>
        <taxon>Metazoa</taxon>
        <taxon>Ecdysozoa</taxon>
        <taxon>Arthropoda</taxon>
        <taxon>Hexapoda</taxon>
        <taxon>Insecta</taxon>
        <taxon>Pterygota</taxon>
        <taxon>Neoptera</taxon>
        <taxon>Endopterygota</taxon>
        <taxon>Hymenoptera</taxon>
        <taxon>Apocrita</taxon>
        <taxon>Aculeata</taxon>
        <taxon>Formicoidea</taxon>
        <taxon>Formicidae</taxon>
        <taxon>Formicinae</taxon>
        <taxon>Lasius</taxon>
        <taxon>Lasius</taxon>
    </lineage>
</organism>
<dbReference type="PaxDb" id="67767-A0A0J7L491"/>
<accession>A0A0J7L491</accession>
<dbReference type="Proteomes" id="UP000036403">
    <property type="component" value="Unassembled WGS sequence"/>
</dbReference>
<keyword evidence="2" id="KW-1185">Reference proteome</keyword>